<dbReference type="EMBL" id="JABBGJ010000042">
    <property type="protein sequence ID" value="NMM02653.1"/>
    <property type="molecule type" value="Genomic_DNA"/>
</dbReference>
<accession>A0A848ING9</accession>
<evidence type="ECO:0000313" key="3">
    <source>
        <dbReference type="EMBL" id="NMM02653.1"/>
    </source>
</evidence>
<keyword evidence="4" id="KW-1185">Reference proteome</keyword>
<dbReference type="RefSeq" id="WP_169489424.1">
    <property type="nucleotide sequence ID" value="NZ_JABBGJ010000042.1"/>
</dbReference>
<evidence type="ECO:0000256" key="2">
    <source>
        <dbReference type="SAM" id="SignalP"/>
    </source>
</evidence>
<feature type="region of interest" description="Disordered" evidence="1">
    <location>
        <begin position="23"/>
        <end position="57"/>
    </location>
</feature>
<evidence type="ECO:0000313" key="4">
    <source>
        <dbReference type="Proteomes" id="UP000544134"/>
    </source>
</evidence>
<organism evidence="3 4">
    <name type="scientific">Paraburkholderia polaris</name>
    <dbReference type="NCBI Taxonomy" id="2728848"/>
    <lineage>
        <taxon>Bacteria</taxon>
        <taxon>Pseudomonadati</taxon>
        <taxon>Pseudomonadota</taxon>
        <taxon>Betaproteobacteria</taxon>
        <taxon>Burkholderiales</taxon>
        <taxon>Burkholderiaceae</taxon>
        <taxon>Paraburkholderia</taxon>
    </lineage>
</organism>
<dbReference type="Pfam" id="PF13663">
    <property type="entry name" value="DUF4148"/>
    <property type="match status" value="1"/>
</dbReference>
<comment type="caution">
    <text evidence="3">The sequence shown here is derived from an EMBL/GenBank/DDBJ whole genome shotgun (WGS) entry which is preliminary data.</text>
</comment>
<feature type="compositionally biased region" description="Polar residues" evidence="1">
    <location>
        <begin position="23"/>
        <end position="34"/>
    </location>
</feature>
<protein>
    <submittedName>
        <fullName evidence="3">DUF4148 domain-containing protein</fullName>
    </submittedName>
</protein>
<dbReference type="AlphaFoldDB" id="A0A848ING9"/>
<sequence length="105" mass="11454">MKSKRIILATILMSALSTSALANNGDSVSAQGESNRIAPPSSKNESTARAHPLGKTRAQVRKELIDARRAGTIPTTEADYPPSQRTIDANRARNQIFENFWSSKD</sequence>
<evidence type="ECO:0000256" key="1">
    <source>
        <dbReference type="SAM" id="MobiDB-lite"/>
    </source>
</evidence>
<name>A0A848ING9_9BURK</name>
<proteinExistence type="predicted"/>
<keyword evidence="2" id="KW-0732">Signal</keyword>
<feature type="signal peptide" evidence="2">
    <location>
        <begin position="1"/>
        <end position="22"/>
    </location>
</feature>
<feature type="chain" id="PRO_5032621630" evidence="2">
    <location>
        <begin position="23"/>
        <end position="105"/>
    </location>
</feature>
<dbReference type="Proteomes" id="UP000544134">
    <property type="component" value="Unassembled WGS sequence"/>
</dbReference>
<dbReference type="InterPro" id="IPR025421">
    <property type="entry name" value="DUF4148"/>
</dbReference>
<reference evidence="3 4" key="1">
    <citation type="submission" date="2020-04" db="EMBL/GenBank/DDBJ databases">
        <title>Paraburkholderia sp. RP-4-7 isolated from soil.</title>
        <authorList>
            <person name="Dahal R.H."/>
        </authorList>
    </citation>
    <scope>NUCLEOTIDE SEQUENCE [LARGE SCALE GENOMIC DNA]</scope>
    <source>
        <strain evidence="3 4">RP-4-7</strain>
    </source>
</reference>
<gene>
    <name evidence="3" type="ORF">HHL24_32610</name>
</gene>